<protein>
    <submittedName>
        <fullName evidence="1">Uncharacterized protein</fullName>
    </submittedName>
</protein>
<dbReference type="EMBL" id="CASHSV030000409">
    <property type="protein sequence ID" value="CAJ2662826.1"/>
    <property type="molecule type" value="Genomic_DNA"/>
</dbReference>
<sequence>MAYSNLHPSYYHLITNPVPDPSSYYPSHTPPFYSTTTPPTFIHTLQQQTCVSPNSFYHQHPPQNQISNHFPWVSHPPFNISHTTTPQQPSSSPSPSPNPYISSPSPQTLPPSRLETKLSNFDGSEDAYWWIICSEKSFNNRNQRLSDAEKIIESILALRGAALTWWFSWFPTHRRPSWDSFTCGLLQQFKPEWGLILPGEEEDSIEEAKTEFIASVKEKEEPIEDEEPVATITLQGTPQVSEMPENTEFIVEEAKPTVAEPKMLVDGRDFFSMTNQNFETVEKGKESKTHHDSLSISLCPKSPPAPQFLSTVSSPAVLSPPQGPVPLVEPPSKQLLKSLETNISPASKPPSKLPEPSDQKFPPETFSVPPPASRPPSKPPDPSLSFLISQSHLRTPSCFSTSPLINSLPRPPENLSSLILASPPPPPPAKPPDLLVVLFSRGFSGTINSLGDKLHPSLCHLSPTKQIPPIQNCHMSKLFCLLAQQPTNTARDLGGIYVQLLSIIKATSYVQIFYGLLDLGLRVMGSFPSHSSNHVSEP</sequence>
<name>A0ACB0L197_TRIPR</name>
<gene>
    <name evidence="1" type="ORF">MILVUS5_LOCUS28363</name>
</gene>
<dbReference type="Proteomes" id="UP001177021">
    <property type="component" value="Unassembled WGS sequence"/>
</dbReference>
<accession>A0ACB0L197</accession>
<proteinExistence type="predicted"/>
<keyword evidence="2" id="KW-1185">Reference proteome</keyword>
<comment type="caution">
    <text evidence="1">The sequence shown here is derived from an EMBL/GenBank/DDBJ whole genome shotgun (WGS) entry which is preliminary data.</text>
</comment>
<reference evidence="1" key="1">
    <citation type="submission" date="2023-10" db="EMBL/GenBank/DDBJ databases">
        <authorList>
            <person name="Rodriguez Cubillos JULIANA M."/>
            <person name="De Vega J."/>
        </authorList>
    </citation>
    <scope>NUCLEOTIDE SEQUENCE</scope>
</reference>
<evidence type="ECO:0000313" key="1">
    <source>
        <dbReference type="EMBL" id="CAJ2662826.1"/>
    </source>
</evidence>
<organism evidence="1 2">
    <name type="scientific">Trifolium pratense</name>
    <name type="common">Red clover</name>
    <dbReference type="NCBI Taxonomy" id="57577"/>
    <lineage>
        <taxon>Eukaryota</taxon>
        <taxon>Viridiplantae</taxon>
        <taxon>Streptophyta</taxon>
        <taxon>Embryophyta</taxon>
        <taxon>Tracheophyta</taxon>
        <taxon>Spermatophyta</taxon>
        <taxon>Magnoliopsida</taxon>
        <taxon>eudicotyledons</taxon>
        <taxon>Gunneridae</taxon>
        <taxon>Pentapetalae</taxon>
        <taxon>rosids</taxon>
        <taxon>fabids</taxon>
        <taxon>Fabales</taxon>
        <taxon>Fabaceae</taxon>
        <taxon>Papilionoideae</taxon>
        <taxon>50 kb inversion clade</taxon>
        <taxon>NPAAA clade</taxon>
        <taxon>Hologalegina</taxon>
        <taxon>IRL clade</taxon>
        <taxon>Trifolieae</taxon>
        <taxon>Trifolium</taxon>
    </lineage>
</organism>
<evidence type="ECO:0000313" key="2">
    <source>
        <dbReference type="Proteomes" id="UP001177021"/>
    </source>
</evidence>